<dbReference type="PANTHER" id="PTHR34047:SF8">
    <property type="entry name" value="PROTEIN YKFC"/>
    <property type="match status" value="1"/>
</dbReference>
<dbReference type="KEGG" id="hhk:HH1059_10920"/>
<dbReference type="Proteomes" id="UP000218890">
    <property type="component" value="Chromosome"/>
</dbReference>
<dbReference type="InterPro" id="IPR043502">
    <property type="entry name" value="DNA/RNA_pol_sf"/>
</dbReference>
<feature type="domain" description="Reverse transcriptase" evidence="2">
    <location>
        <begin position="76"/>
        <end position="319"/>
    </location>
</feature>
<reference evidence="3" key="1">
    <citation type="submission" date="2016-02" db="EMBL/GenBank/DDBJ databases">
        <title>Halorhodospira halochloris DSM-1059 complete genome, version 2.</title>
        <authorList>
            <person name="Tsukatani Y."/>
        </authorList>
    </citation>
    <scope>NUCLEOTIDE SEQUENCE</scope>
    <source>
        <strain evidence="3">DSM 1059</strain>
    </source>
</reference>
<evidence type="ECO:0000259" key="2">
    <source>
        <dbReference type="PROSITE" id="PS50878"/>
    </source>
</evidence>
<evidence type="ECO:0000256" key="1">
    <source>
        <dbReference type="ARBA" id="ARBA00034120"/>
    </source>
</evidence>
<dbReference type="InterPro" id="IPR030931">
    <property type="entry name" value="Group_II_RT_mat"/>
</dbReference>
<dbReference type="GO" id="GO:0003964">
    <property type="term" value="F:RNA-directed DNA polymerase activity"/>
    <property type="evidence" value="ECO:0007669"/>
    <property type="project" value="UniProtKB-KW"/>
</dbReference>
<dbReference type="InterPro" id="IPR000477">
    <property type="entry name" value="RT_dom"/>
</dbReference>
<name>A0A120MZU2_HALHR</name>
<keyword evidence="3" id="KW-0548">Nucleotidyltransferase</keyword>
<keyword evidence="3" id="KW-0808">Transferase</keyword>
<comment type="similarity">
    <text evidence="1">Belongs to the bacterial reverse transcriptase family.</text>
</comment>
<keyword evidence="4" id="KW-1185">Reference proteome</keyword>
<evidence type="ECO:0000313" key="3">
    <source>
        <dbReference type="EMBL" id="BAU57791.1"/>
    </source>
</evidence>
<accession>A0A120MZU2</accession>
<dbReference type="Pfam" id="PF00078">
    <property type="entry name" value="RVT_1"/>
    <property type="match status" value="1"/>
</dbReference>
<gene>
    <name evidence="3" type="ORF">HH1059_10920</name>
</gene>
<dbReference type="InterPro" id="IPR051083">
    <property type="entry name" value="GrpII_Intron_Splice-Mob/Def"/>
</dbReference>
<dbReference type="OrthoDB" id="9793236at2"/>
<evidence type="ECO:0000313" key="4">
    <source>
        <dbReference type="Proteomes" id="UP000218890"/>
    </source>
</evidence>
<proteinExistence type="inferred from homology"/>
<keyword evidence="3" id="KW-0695">RNA-directed DNA polymerase</keyword>
<dbReference type="SUPFAM" id="SSF56672">
    <property type="entry name" value="DNA/RNA polymerases"/>
    <property type="match status" value="1"/>
</dbReference>
<organism evidence="3 4">
    <name type="scientific">Halorhodospira halochloris</name>
    <name type="common">Ectothiorhodospira halochloris</name>
    <dbReference type="NCBI Taxonomy" id="1052"/>
    <lineage>
        <taxon>Bacteria</taxon>
        <taxon>Pseudomonadati</taxon>
        <taxon>Pseudomonadota</taxon>
        <taxon>Gammaproteobacteria</taxon>
        <taxon>Chromatiales</taxon>
        <taxon>Ectothiorhodospiraceae</taxon>
        <taxon>Halorhodospira</taxon>
    </lineage>
</organism>
<dbReference type="PROSITE" id="PS50878">
    <property type="entry name" value="RT_POL"/>
    <property type="match status" value="1"/>
</dbReference>
<dbReference type="EMBL" id="AP017372">
    <property type="protein sequence ID" value="BAU57791.1"/>
    <property type="molecule type" value="Genomic_DNA"/>
</dbReference>
<protein>
    <submittedName>
        <fullName evidence="3">Retron-type RNA-directed DNA polymerase</fullName>
    </submittedName>
</protein>
<dbReference type="CDD" id="cd01651">
    <property type="entry name" value="RT_G2_intron"/>
    <property type="match status" value="1"/>
</dbReference>
<sequence>MPDTVGPGDHERTSLWGIAKRARVCKDHRFQDLYRLLDAELLHASWRDLNKKAAAGVDGVAMAVYEEDLDANIGALVERLKTKRYRTRRVRRCYIPKEDGGERPLGIPAVEDRLVQAACARILTVIYEADFLDVSYGYRPGRSAKDAVADLGFNLQYGKFGHVVEADIKGYFDAIDHDWLLEMLSLRIDDGAFLGLIRQWLQAGILDMDGEVLHPVTGSPQGGVVSPVLANVYLHYALDLWFERVVKPRCRGQALLVRYADDYVCAFQFQEDAARFYRVVPRRLMRFGLQVAPEKTRLMRFSRFHPGLRRRFAFLGFELYWNRDRRGELRVMKRTARKKLQAAKRRLKGWIRANRHLPGRVFIQELNRRLVGHYNYFELRSNEQGLGSYYIFAIRCAFKWLNRRGGKRSSFNWAQYIAALRKLGAAQPRIAERQRAHAVFA</sequence>
<dbReference type="AlphaFoldDB" id="A0A120MZU2"/>
<dbReference type="PANTHER" id="PTHR34047">
    <property type="entry name" value="NUCLEAR INTRON MATURASE 1, MITOCHONDRIAL-RELATED"/>
    <property type="match status" value="1"/>
</dbReference>
<dbReference type="NCBIfam" id="TIGR04416">
    <property type="entry name" value="group_II_RT_mat"/>
    <property type="match status" value="1"/>
</dbReference>